<protein>
    <submittedName>
        <fullName evidence="7">FAD-dependent oxidoreductase</fullName>
    </submittedName>
</protein>
<dbReference type="PRINTS" id="PR00469">
    <property type="entry name" value="PNDRDTASEII"/>
</dbReference>
<dbReference type="PRINTS" id="PR00368">
    <property type="entry name" value="FADPNR"/>
</dbReference>
<dbReference type="InterPro" id="IPR023753">
    <property type="entry name" value="FAD/NAD-binding_dom"/>
</dbReference>
<dbReference type="PANTHER" id="PTHR43557:SF2">
    <property type="entry name" value="RIESKE DOMAIN-CONTAINING PROTEIN-RELATED"/>
    <property type="match status" value="1"/>
</dbReference>
<dbReference type="RefSeq" id="WP_344994966.1">
    <property type="nucleotide sequence ID" value="NZ_BAABFR010000027.1"/>
</dbReference>
<evidence type="ECO:0000256" key="2">
    <source>
        <dbReference type="ARBA" id="ARBA00022630"/>
    </source>
</evidence>
<keyword evidence="3" id="KW-0274">FAD</keyword>
<proteinExistence type="predicted"/>
<comment type="caution">
    <text evidence="7">The sequence shown here is derived from an EMBL/GenBank/DDBJ whole genome shotgun (WGS) entry which is preliminary data.</text>
</comment>
<dbReference type="InterPro" id="IPR050446">
    <property type="entry name" value="FAD-oxidoreductase/Apoptosis"/>
</dbReference>
<dbReference type="Pfam" id="PF14759">
    <property type="entry name" value="Reductase_C"/>
    <property type="match status" value="1"/>
</dbReference>
<evidence type="ECO:0000313" key="8">
    <source>
        <dbReference type="Proteomes" id="UP001500635"/>
    </source>
</evidence>
<feature type="domain" description="Reductase C-terminal" evidence="6">
    <location>
        <begin position="321"/>
        <end position="397"/>
    </location>
</feature>
<evidence type="ECO:0000256" key="1">
    <source>
        <dbReference type="ARBA" id="ARBA00001974"/>
    </source>
</evidence>
<dbReference type="InterPro" id="IPR036188">
    <property type="entry name" value="FAD/NAD-bd_sf"/>
</dbReference>
<dbReference type="InterPro" id="IPR028202">
    <property type="entry name" value="Reductase_C"/>
</dbReference>
<organism evidence="7 8">
    <name type="scientific">Tsukamurella soli</name>
    <dbReference type="NCBI Taxonomy" id="644556"/>
    <lineage>
        <taxon>Bacteria</taxon>
        <taxon>Bacillati</taxon>
        <taxon>Actinomycetota</taxon>
        <taxon>Actinomycetes</taxon>
        <taxon>Mycobacteriales</taxon>
        <taxon>Tsukamurellaceae</taxon>
        <taxon>Tsukamurella</taxon>
    </lineage>
</organism>
<evidence type="ECO:0000259" key="6">
    <source>
        <dbReference type="Pfam" id="PF14759"/>
    </source>
</evidence>
<dbReference type="InterPro" id="IPR016156">
    <property type="entry name" value="FAD/NAD-linked_Rdtase_dimer_sf"/>
</dbReference>
<keyword evidence="8" id="KW-1185">Reference proteome</keyword>
<dbReference type="SUPFAM" id="SSF51905">
    <property type="entry name" value="FAD/NAD(P)-binding domain"/>
    <property type="match status" value="1"/>
</dbReference>
<accession>A0ABP8JJU7</accession>
<gene>
    <name evidence="7" type="ORF">GCM10023147_21440</name>
</gene>
<dbReference type="PANTHER" id="PTHR43557">
    <property type="entry name" value="APOPTOSIS-INDUCING FACTOR 1"/>
    <property type="match status" value="1"/>
</dbReference>
<evidence type="ECO:0000256" key="4">
    <source>
        <dbReference type="ARBA" id="ARBA00023002"/>
    </source>
</evidence>
<dbReference type="Gene3D" id="3.30.390.30">
    <property type="match status" value="1"/>
</dbReference>
<evidence type="ECO:0000256" key="3">
    <source>
        <dbReference type="ARBA" id="ARBA00022827"/>
    </source>
</evidence>
<sequence length="422" mass="42710">MTRVVIVGASLAGVRCATALRAHGLAGEVVLVGDESYAPYDRPPLSKAVLAGRLGTDRLWLPAPSGADTRWLLGAPATALAPGAVLLADGRSVGYDRLVIATGVRARRPAWAGPDVHLLRGIGDAERLRSALTPARRVLVVGGGFTGCEVASSCRDRGLEVTLVHRGPAPLSGALGTAVGSAIADRQRARGTDVRTGVTVVALGPDGAGGSVATLSDGSRVAADVVVAATGSEPNTSWLDGAGLAAGPDGVDCAPTCHALDPAGEPLPDVFAIGDVARWEHPLFGAGPMRLEHWGNAVATADTAARGIVGSARPCAALPAFWSDQFGMNVKSVGLPHIADSIVLTQGSFVPTATGRRDPFVVVYGRAGVTVGAVAVNSPRVLDGYAALVAERAPFPPPIGAGDAPASAEVLPFHPVPAFARA</sequence>
<dbReference type="Pfam" id="PF07992">
    <property type="entry name" value="Pyr_redox_2"/>
    <property type="match status" value="1"/>
</dbReference>
<keyword evidence="4" id="KW-0560">Oxidoreductase</keyword>
<dbReference type="Gene3D" id="3.50.50.60">
    <property type="entry name" value="FAD/NAD(P)-binding domain"/>
    <property type="match status" value="2"/>
</dbReference>
<comment type="cofactor">
    <cofactor evidence="1">
        <name>FAD</name>
        <dbReference type="ChEBI" id="CHEBI:57692"/>
    </cofactor>
</comment>
<reference evidence="8" key="1">
    <citation type="journal article" date="2019" name="Int. J. Syst. Evol. Microbiol.">
        <title>The Global Catalogue of Microorganisms (GCM) 10K type strain sequencing project: providing services to taxonomists for standard genome sequencing and annotation.</title>
        <authorList>
            <consortium name="The Broad Institute Genomics Platform"/>
            <consortium name="The Broad Institute Genome Sequencing Center for Infectious Disease"/>
            <person name="Wu L."/>
            <person name="Ma J."/>
        </authorList>
    </citation>
    <scope>NUCLEOTIDE SEQUENCE [LARGE SCALE GENOMIC DNA]</scope>
    <source>
        <strain evidence="8">JCM 17688</strain>
    </source>
</reference>
<dbReference type="EMBL" id="BAABFR010000027">
    <property type="protein sequence ID" value="GAA4391998.1"/>
    <property type="molecule type" value="Genomic_DNA"/>
</dbReference>
<evidence type="ECO:0000259" key="5">
    <source>
        <dbReference type="Pfam" id="PF07992"/>
    </source>
</evidence>
<keyword evidence="2" id="KW-0285">Flavoprotein</keyword>
<feature type="domain" description="FAD/NAD(P)-binding" evidence="5">
    <location>
        <begin position="3"/>
        <end position="300"/>
    </location>
</feature>
<name>A0ABP8JJU7_9ACTN</name>
<dbReference type="SUPFAM" id="SSF55424">
    <property type="entry name" value="FAD/NAD-linked reductases, dimerisation (C-terminal) domain"/>
    <property type="match status" value="1"/>
</dbReference>
<dbReference type="Proteomes" id="UP001500635">
    <property type="component" value="Unassembled WGS sequence"/>
</dbReference>
<evidence type="ECO:0000313" key="7">
    <source>
        <dbReference type="EMBL" id="GAA4391998.1"/>
    </source>
</evidence>